<keyword evidence="4" id="KW-0067">ATP-binding</keyword>
<dbReference type="Proteomes" id="UP000286576">
    <property type="component" value="Unassembled WGS sequence"/>
</dbReference>
<feature type="repeat" description="TPR" evidence="5">
    <location>
        <begin position="501"/>
        <end position="534"/>
    </location>
</feature>
<evidence type="ECO:0000256" key="4">
    <source>
        <dbReference type="ARBA" id="ARBA00022840"/>
    </source>
</evidence>
<dbReference type="SUPFAM" id="SSF56112">
    <property type="entry name" value="Protein kinase-like (PK-like)"/>
    <property type="match status" value="1"/>
</dbReference>
<feature type="domain" description="Protein kinase" evidence="7">
    <location>
        <begin position="1"/>
        <end position="308"/>
    </location>
</feature>
<evidence type="ECO:0000256" key="3">
    <source>
        <dbReference type="ARBA" id="ARBA00022777"/>
    </source>
</evidence>
<evidence type="ECO:0000256" key="5">
    <source>
        <dbReference type="PROSITE-ProRule" id="PRU00339"/>
    </source>
</evidence>
<evidence type="ECO:0000256" key="1">
    <source>
        <dbReference type="ARBA" id="ARBA00022679"/>
    </source>
</evidence>
<keyword evidence="5" id="KW-0802">TPR repeat</keyword>
<dbReference type="EMBL" id="QXFL01000004">
    <property type="protein sequence ID" value="RIV85680.1"/>
    <property type="molecule type" value="Genomic_DNA"/>
</dbReference>
<feature type="transmembrane region" description="Helical" evidence="6">
    <location>
        <begin position="261"/>
        <end position="281"/>
    </location>
</feature>
<keyword evidence="6" id="KW-0812">Transmembrane</keyword>
<dbReference type="PROSITE" id="PS50005">
    <property type="entry name" value="TPR"/>
    <property type="match status" value="1"/>
</dbReference>
<name>A0A418NRG7_9SPHN</name>
<evidence type="ECO:0000256" key="2">
    <source>
        <dbReference type="ARBA" id="ARBA00022741"/>
    </source>
</evidence>
<keyword evidence="1" id="KW-0808">Transferase</keyword>
<keyword evidence="6" id="KW-0472">Membrane</keyword>
<keyword evidence="3 8" id="KW-0418">Kinase</keyword>
<dbReference type="Gene3D" id="1.25.40.10">
    <property type="entry name" value="Tetratricopeptide repeat domain"/>
    <property type="match status" value="1"/>
</dbReference>
<gene>
    <name evidence="8" type="ORF">D2V07_10080</name>
</gene>
<evidence type="ECO:0000313" key="9">
    <source>
        <dbReference type="Proteomes" id="UP000286576"/>
    </source>
</evidence>
<evidence type="ECO:0000313" key="8">
    <source>
        <dbReference type="EMBL" id="RIV85680.1"/>
    </source>
</evidence>
<accession>A0A418NRG7</accession>
<dbReference type="PANTHER" id="PTHR43289">
    <property type="entry name" value="MITOGEN-ACTIVATED PROTEIN KINASE KINASE KINASE 20-RELATED"/>
    <property type="match status" value="1"/>
</dbReference>
<dbReference type="Gene3D" id="1.10.510.10">
    <property type="entry name" value="Transferase(Phosphotransferase) domain 1"/>
    <property type="match status" value="1"/>
</dbReference>
<evidence type="ECO:0000259" key="7">
    <source>
        <dbReference type="PROSITE" id="PS50011"/>
    </source>
</evidence>
<keyword evidence="6" id="KW-1133">Transmembrane helix</keyword>
<dbReference type="Pfam" id="PF00069">
    <property type="entry name" value="Pkinase"/>
    <property type="match status" value="1"/>
</dbReference>
<dbReference type="GO" id="GO:0004674">
    <property type="term" value="F:protein serine/threonine kinase activity"/>
    <property type="evidence" value="ECO:0007669"/>
    <property type="project" value="UniProtKB-KW"/>
</dbReference>
<sequence length="705" mass="76091">MGRGGMGEVYLVEREGLDFSHRACIKVIRRGAVPEALQERFLIERQLLARLDHPSIAQLFDAGETEDGLPYFVMEYVEGQRLDQWLENENPEVGLRLDVFALILDAVGEAHRNLIVHRDLTPGNVLVRGDGAVKLIDFGISKLALETGEVVALPDDQSTEARTGTPGYAAPEREGREGANTLIDVFSLGRLLDLMMPSGKRDAELEAIIASASAEDPHARYPAVEVFQADLEAYRAGLPVNAFNGGRTYAARKFASRHWPFVTATLAVFTMLVAALAWAAVSQTRAERAQTEAEQRFADVRTLSNTMMFDVYDALAEVPGSISARALLARSSINYLESLASSPGAPRDVRLEVGEGWLRVSQVTGGSSGGSLGLAEDASEFADRALTVLEALHSEQPDDDVARVALGRALAILALDSLYSEGDSDTGFARATRTVALLEQAPPADVRAAAALANADRALGDAHGWRDELEKAGEVYARGLQAISAMPVALRESSEVRTVQPPLVRQLGDVYRYTGQPERALELMREAVALNEALANEAAPPDRSRTRRNLVIALWNLADMNRSLGRWEEGLVQGERGLAISRDEADRNPDDSGWTVMISLTQRALAGLYSGNEAHASAVRSADEVISALRHLRRISGANMGADLALAVGWKDVAPAYRAAEQSATACSGLAEAHALLAGYEASGELSEYDRANNLEPVAEMLESC</sequence>
<dbReference type="AlphaFoldDB" id="A0A418NRG7"/>
<dbReference type="GO" id="GO:0005524">
    <property type="term" value="F:ATP binding"/>
    <property type="evidence" value="ECO:0007669"/>
    <property type="project" value="UniProtKB-KW"/>
</dbReference>
<dbReference type="PROSITE" id="PS00109">
    <property type="entry name" value="PROTEIN_KINASE_TYR"/>
    <property type="match status" value="1"/>
</dbReference>
<keyword evidence="2" id="KW-0547">Nucleotide-binding</keyword>
<dbReference type="InterPro" id="IPR008266">
    <property type="entry name" value="Tyr_kinase_AS"/>
</dbReference>
<dbReference type="PANTHER" id="PTHR43289:SF34">
    <property type="entry name" value="SERINE_THREONINE-PROTEIN KINASE YBDM-RELATED"/>
    <property type="match status" value="1"/>
</dbReference>
<reference evidence="8 9" key="1">
    <citation type="submission" date="2018-08" db="EMBL/GenBank/DDBJ databases">
        <title>Erythrobacter zhengii sp.nov., a bacterium isolated from deep-sea sediment.</title>
        <authorList>
            <person name="Fang C."/>
            <person name="Wu Y.-H."/>
            <person name="Sun C."/>
            <person name="Wang H."/>
            <person name="Cheng H."/>
            <person name="Meng F.-X."/>
            <person name="Wang C.-S."/>
            <person name="Xu X.-W."/>
        </authorList>
    </citation>
    <scope>NUCLEOTIDE SEQUENCE [LARGE SCALE GENOMIC DNA]</scope>
    <source>
        <strain evidence="8 9">V18</strain>
    </source>
</reference>
<dbReference type="CDD" id="cd14014">
    <property type="entry name" value="STKc_PknB_like"/>
    <property type="match status" value="1"/>
</dbReference>
<proteinExistence type="predicted"/>
<dbReference type="InterPro" id="IPR011009">
    <property type="entry name" value="Kinase-like_dom_sf"/>
</dbReference>
<comment type="caution">
    <text evidence="8">The sequence shown here is derived from an EMBL/GenBank/DDBJ whole genome shotgun (WGS) entry which is preliminary data.</text>
</comment>
<dbReference type="InterPro" id="IPR011990">
    <property type="entry name" value="TPR-like_helical_dom_sf"/>
</dbReference>
<evidence type="ECO:0000256" key="6">
    <source>
        <dbReference type="SAM" id="Phobius"/>
    </source>
</evidence>
<organism evidence="8 9">
    <name type="scientific">Aurantiacibacter zhengii</name>
    <dbReference type="NCBI Taxonomy" id="2307003"/>
    <lineage>
        <taxon>Bacteria</taxon>
        <taxon>Pseudomonadati</taxon>
        <taxon>Pseudomonadota</taxon>
        <taxon>Alphaproteobacteria</taxon>
        <taxon>Sphingomonadales</taxon>
        <taxon>Erythrobacteraceae</taxon>
        <taxon>Aurantiacibacter</taxon>
    </lineage>
</organism>
<keyword evidence="8" id="KW-0723">Serine/threonine-protein kinase</keyword>
<protein>
    <submittedName>
        <fullName evidence="8">Serine/threonine protein kinase</fullName>
    </submittedName>
</protein>
<keyword evidence="9" id="KW-1185">Reference proteome</keyword>
<dbReference type="InterPro" id="IPR000719">
    <property type="entry name" value="Prot_kinase_dom"/>
</dbReference>
<dbReference type="PROSITE" id="PS50011">
    <property type="entry name" value="PROTEIN_KINASE_DOM"/>
    <property type="match status" value="1"/>
</dbReference>
<dbReference type="SUPFAM" id="SSF48452">
    <property type="entry name" value="TPR-like"/>
    <property type="match status" value="1"/>
</dbReference>
<dbReference type="InterPro" id="IPR019734">
    <property type="entry name" value="TPR_rpt"/>
</dbReference>